<dbReference type="RefSeq" id="XP_065987941.1">
    <property type="nucleotide sequence ID" value="XM_066131719.1"/>
</dbReference>
<dbReference type="KEGG" id="mbrn:90968223"/>
<dbReference type="GeneID" id="90968223"/>
<dbReference type="EMBL" id="CP058938">
    <property type="protein sequence ID" value="QLI74577.1"/>
    <property type="molecule type" value="Genomic_DNA"/>
</dbReference>
<comment type="similarity">
    <text evidence="1">Belongs to the glycosyl hydrolase 32 family.</text>
</comment>
<evidence type="ECO:0000259" key="4">
    <source>
        <dbReference type="Pfam" id="PF00251"/>
    </source>
</evidence>
<sequence>MYILESQAYLVCYQWNPGTTKGGNCAWGMAKSKDLVTWEDCKVTIWNGTSYDSPGVFSGSIASRVVAVKRLYTCAIPAYPPWQSTGLSRTSTDEKHNQSPTRQTWVKHRNNPLLAVPLKEATATGWRDPFVIQSQSLLKLLNVRQDKNYIMLA</sequence>
<keyword evidence="2" id="KW-0378">Hydrolase</keyword>
<feature type="domain" description="Glycosyl hydrolase family 32 N-terminal" evidence="4">
    <location>
        <begin position="7"/>
        <end position="135"/>
    </location>
</feature>
<keyword evidence="3" id="KW-0326">Glycosidase</keyword>
<dbReference type="SUPFAM" id="SSF75005">
    <property type="entry name" value="Arabinanase/levansucrase/invertase"/>
    <property type="match status" value="1"/>
</dbReference>
<dbReference type="Proteomes" id="UP000510686">
    <property type="component" value="Chromosome 7"/>
</dbReference>
<evidence type="ECO:0000256" key="1">
    <source>
        <dbReference type="ARBA" id="ARBA00009902"/>
    </source>
</evidence>
<protein>
    <recommendedName>
        <fullName evidence="4">Glycosyl hydrolase family 32 N-terminal domain-containing protein</fullName>
    </recommendedName>
</protein>
<evidence type="ECO:0000313" key="6">
    <source>
        <dbReference type="Proteomes" id="UP000510686"/>
    </source>
</evidence>
<dbReference type="GO" id="GO:0004575">
    <property type="term" value="F:sucrose alpha-glucosidase activity"/>
    <property type="evidence" value="ECO:0007669"/>
    <property type="project" value="TreeGrafter"/>
</dbReference>
<keyword evidence="6" id="KW-1185">Reference proteome</keyword>
<dbReference type="Pfam" id="PF00251">
    <property type="entry name" value="Glyco_hydro_32N"/>
    <property type="match status" value="1"/>
</dbReference>
<dbReference type="PANTHER" id="PTHR42800:SF3">
    <property type="entry name" value="GLYCOSYL HYDROLASE FAMILY 32 N-TERMINAL DOMAIN-CONTAINING PROTEIN"/>
    <property type="match status" value="1"/>
</dbReference>
<dbReference type="InterPro" id="IPR023296">
    <property type="entry name" value="Glyco_hydro_beta-prop_sf"/>
</dbReference>
<reference evidence="5 6" key="1">
    <citation type="submission" date="2020-07" db="EMBL/GenBank/DDBJ databases">
        <title>Telomere length de novo assembly of all 7 chromosomes of the fungus, Metarhizium brunneum, using a novel assembly pipeline.</title>
        <authorList>
            <person name="Saud z."/>
            <person name="Kortsinoglou A."/>
            <person name="Kouvelis V.N."/>
            <person name="Butt T.M."/>
        </authorList>
    </citation>
    <scope>NUCLEOTIDE SEQUENCE [LARGE SCALE GENOMIC DNA]</scope>
    <source>
        <strain evidence="5 6">4556</strain>
    </source>
</reference>
<dbReference type="Gene3D" id="2.115.10.20">
    <property type="entry name" value="Glycosyl hydrolase domain, family 43"/>
    <property type="match status" value="1"/>
</dbReference>
<evidence type="ECO:0000256" key="2">
    <source>
        <dbReference type="ARBA" id="ARBA00022801"/>
    </source>
</evidence>
<organism evidence="5 6">
    <name type="scientific">Metarhizium brunneum</name>
    <dbReference type="NCBI Taxonomy" id="500148"/>
    <lineage>
        <taxon>Eukaryota</taxon>
        <taxon>Fungi</taxon>
        <taxon>Dikarya</taxon>
        <taxon>Ascomycota</taxon>
        <taxon>Pezizomycotina</taxon>
        <taxon>Sordariomycetes</taxon>
        <taxon>Hypocreomycetidae</taxon>
        <taxon>Hypocreales</taxon>
        <taxon>Clavicipitaceae</taxon>
        <taxon>Metarhizium</taxon>
    </lineage>
</organism>
<dbReference type="OrthoDB" id="4956915at2759"/>
<dbReference type="GO" id="GO:0005737">
    <property type="term" value="C:cytoplasm"/>
    <property type="evidence" value="ECO:0007669"/>
    <property type="project" value="TreeGrafter"/>
</dbReference>
<evidence type="ECO:0000313" key="5">
    <source>
        <dbReference type="EMBL" id="QLI74577.1"/>
    </source>
</evidence>
<dbReference type="PANTHER" id="PTHR42800">
    <property type="entry name" value="EXOINULINASE INUD (AFU_ORTHOLOGUE AFUA_5G00480)"/>
    <property type="match status" value="1"/>
</dbReference>
<accession>A0A7D5V552</accession>
<evidence type="ECO:0000256" key="3">
    <source>
        <dbReference type="ARBA" id="ARBA00023295"/>
    </source>
</evidence>
<gene>
    <name evidence="5" type="ORF">G6M90_00g107190</name>
</gene>
<dbReference type="InterPro" id="IPR013148">
    <property type="entry name" value="Glyco_hydro_32_N"/>
</dbReference>
<name>A0A7D5V552_9HYPO</name>
<dbReference type="GO" id="GO:0005987">
    <property type="term" value="P:sucrose catabolic process"/>
    <property type="evidence" value="ECO:0007669"/>
    <property type="project" value="TreeGrafter"/>
</dbReference>
<proteinExistence type="inferred from homology"/>
<dbReference type="AlphaFoldDB" id="A0A7D5V552"/>